<feature type="binding site" evidence="5">
    <location>
        <begin position="246"/>
        <end position="253"/>
    </location>
    <ligand>
        <name>GTP</name>
        <dbReference type="ChEBI" id="CHEBI:37565"/>
    </ligand>
</feature>
<feature type="binding site" evidence="5">
    <location>
        <begin position="272"/>
        <end position="276"/>
    </location>
    <ligand>
        <name>GTP</name>
        <dbReference type="ChEBI" id="CHEBI:37565"/>
    </ligand>
</feature>
<dbReference type="Proteomes" id="UP000504635">
    <property type="component" value="Unplaced"/>
</dbReference>
<keyword evidence="2 5" id="KW-0547">Nucleotide-binding</keyword>
<dbReference type="Gene3D" id="3.40.50.11060">
    <property type="entry name" value="GTPase HflX, N-terminal domain"/>
    <property type="match status" value="1"/>
</dbReference>
<comment type="cofactor">
    <cofactor evidence="6">
        <name>Mg(2+)</name>
        <dbReference type="ChEBI" id="CHEBI:18420"/>
    </cofactor>
</comment>
<keyword evidence="8" id="KW-1185">Reference proteome</keyword>
<dbReference type="GO" id="GO:0043022">
    <property type="term" value="F:ribosome binding"/>
    <property type="evidence" value="ECO:0007669"/>
    <property type="project" value="TreeGrafter"/>
</dbReference>
<evidence type="ECO:0000256" key="3">
    <source>
        <dbReference type="ARBA" id="ARBA00022842"/>
    </source>
</evidence>
<evidence type="ECO:0000256" key="2">
    <source>
        <dbReference type="ARBA" id="ARBA00022741"/>
    </source>
</evidence>
<sequence>MILGYCRILRKSSNRLRRIYISACLRYSSSNNFEELSDSEYNKLTDSYFHIKEAHRCLIIQPYVKWGPKKLNITPEEQLSEAIALIQTLPSWTVEDTLTVPLDTLDRKALFKSGSMERIKQVVIQRPEISAIFINSSSLKKATTVILQENFKRAIMDRYKIVMKILKTHAISKHAKLQVSLAELAYLKKKSEQDLIFKTYSSEALKLMFQNREQKIKSEIENLRSHRNLLRNKRKKIDYPVVAVVGYTNAGKTSLIKALTNEASLQPKDQLFATLDVTVHKGILPSGLDVLYIDTVGFISDIPTNLIECFVATLEDALLADVILHVEDLSSISFDYKRQHVLNVLKSLGKDENSDDLSSKIFAVGNKCDLLKLDTEKRETDVNVSAQKGIGLNELMTQLEKFILKSTQRQKITLKIPNGGEEIRWLYKNATILEEIPDENDYQYIMAKVIITQVNLNKFKHYFI</sequence>
<dbReference type="InterPro" id="IPR030394">
    <property type="entry name" value="G_HFLX_dom"/>
</dbReference>
<keyword evidence="1 6" id="KW-0479">Metal-binding</keyword>
<dbReference type="GeneID" id="115875463"/>
<dbReference type="GO" id="GO:0046872">
    <property type="term" value="F:metal ion binding"/>
    <property type="evidence" value="ECO:0007669"/>
    <property type="project" value="UniProtKB-KW"/>
</dbReference>
<dbReference type="InterPro" id="IPR027417">
    <property type="entry name" value="P-loop_NTPase"/>
</dbReference>
<evidence type="ECO:0000313" key="9">
    <source>
        <dbReference type="RefSeq" id="XP_030746791.1"/>
    </source>
</evidence>
<dbReference type="InParanoid" id="A0A6J2X6J3"/>
<dbReference type="Gene3D" id="3.40.50.300">
    <property type="entry name" value="P-loop containing nucleotide triphosphate hydrolases"/>
    <property type="match status" value="1"/>
</dbReference>
<protein>
    <submittedName>
        <fullName evidence="9">GTP-binding protein 6 isoform X1</fullName>
    </submittedName>
</protein>
<dbReference type="GO" id="GO:0005525">
    <property type="term" value="F:GTP binding"/>
    <property type="evidence" value="ECO:0007669"/>
    <property type="project" value="UniProtKB-KW"/>
</dbReference>
<feature type="binding site" evidence="6">
    <location>
        <position position="253"/>
    </location>
    <ligand>
        <name>Mg(2+)</name>
        <dbReference type="ChEBI" id="CHEBI:18420"/>
    </ligand>
</feature>
<evidence type="ECO:0000256" key="5">
    <source>
        <dbReference type="PIRSR" id="PIRSR006809-1"/>
    </source>
</evidence>
<gene>
    <name evidence="9" type="primary">LOC115875463</name>
</gene>
<proteinExistence type="predicted"/>
<dbReference type="RefSeq" id="XP_030746791.1">
    <property type="nucleotide sequence ID" value="XM_030890931.1"/>
</dbReference>
<evidence type="ECO:0000313" key="8">
    <source>
        <dbReference type="Proteomes" id="UP000504635"/>
    </source>
</evidence>
<evidence type="ECO:0000259" key="7">
    <source>
        <dbReference type="PROSITE" id="PS51705"/>
    </source>
</evidence>
<dbReference type="FunCoup" id="A0A6J2X6J3">
    <property type="interactions" value="324"/>
</dbReference>
<dbReference type="CDD" id="cd01878">
    <property type="entry name" value="HflX"/>
    <property type="match status" value="1"/>
</dbReference>
<evidence type="ECO:0000256" key="1">
    <source>
        <dbReference type="ARBA" id="ARBA00022723"/>
    </source>
</evidence>
<dbReference type="FunFam" id="3.40.50.300:FF:000886">
    <property type="entry name" value="Putative GTP-binding protein 6"/>
    <property type="match status" value="1"/>
</dbReference>
<accession>A0A6J2X6J3</accession>
<feature type="binding site" evidence="5">
    <location>
        <begin position="385"/>
        <end position="387"/>
    </location>
    <ligand>
        <name>GTP</name>
        <dbReference type="ChEBI" id="CHEBI:37565"/>
    </ligand>
</feature>
<dbReference type="InterPro" id="IPR006073">
    <property type="entry name" value="GTP-bd"/>
</dbReference>
<keyword evidence="3 6" id="KW-0460">Magnesium</keyword>
<dbReference type="InterPro" id="IPR016496">
    <property type="entry name" value="GTPase_HflX"/>
</dbReference>
<feature type="binding site" evidence="6">
    <location>
        <position position="274"/>
    </location>
    <ligand>
        <name>Mg(2+)</name>
        <dbReference type="ChEBI" id="CHEBI:18420"/>
    </ligand>
</feature>
<dbReference type="Pfam" id="PF13167">
    <property type="entry name" value="GTP-bdg_N"/>
    <property type="match status" value="1"/>
</dbReference>
<feature type="binding site" evidence="5">
    <location>
        <begin position="294"/>
        <end position="297"/>
    </location>
    <ligand>
        <name>GTP</name>
        <dbReference type="ChEBI" id="CHEBI:37565"/>
    </ligand>
</feature>
<dbReference type="GO" id="GO:0005737">
    <property type="term" value="C:cytoplasm"/>
    <property type="evidence" value="ECO:0007669"/>
    <property type="project" value="TreeGrafter"/>
</dbReference>
<organism evidence="8 9">
    <name type="scientific">Sitophilus oryzae</name>
    <name type="common">Rice weevil</name>
    <name type="synonym">Curculio oryzae</name>
    <dbReference type="NCBI Taxonomy" id="7048"/>
    <lineage>
        <taxon>Eukaryota</taxon>
        <taxon>Metazoa</taxon>
        <taxon>Ecdysozoa</taxon>
        <taxon>Arthropoda</taxon>
        <taxon>Hexapoda</taxon>
        <taxon>Insecta</taxon>
        <taxon>Pterygota</taxon>
        <taxon>Neoptera</taxon>
        <taxon>Endopterygota</taxon>
        <taxon>Coleoptera</taxon>
        <taxon>Polyphaga</taxon>
        <taxon>Cucujiformia</taxon>
        <taxon>Curculionidae</taxon>
        <taxon>Dryophthorinae</taxon>
        <taxon>Sitophilus</taxon>
    </lineage>
</organism>
<evidence type="ECO:0000256" key="6">
    <source>
        <dbReference type="PIRSR" id="PIRSR006809-2"/>
    </source>
</evidence>
<dbReference type="PIRSF" id="PIRSF006809">
    <property type="entry name" value="GTP-binding_hflX_prd"/>
    <property type="match status" value="1"/>
</dbReference>
<dbReference type="SUPFAM" id="SSF52540">
    <property type="entry name" value="P-loop containing nucleoside triphosphate hydrolases"/>
    <property type="match status" value="1"/>
</dbReference>
<reference evidence="9" key="1">
    <citation type="submission" date="2025-08" db="UniProtKB">
        <authorList>
            <consortium name="RefSeq"/>
        </authorList>
    </citation>
    <scope>IDENTIFICATION</scope>
    <source>
        <tissue evidence="9">Gonads</tissue>
    </source>
</reference>
<dbReference type="PANTHER" id="PTHR10229:SF0">
    <property type="entry name" value="GTP-BINDING PROTEIN 6-RELATED"/>
    <property type="match status" value="1"/>
</dbReference>
<feature type="domain" description="Hflx-type G" evidence="7">
    <location>
        <begin position="240"/>
        <end position="407"/>
    </location>
</feature>
<dbReference type="AlphaFoldDB" id="A0A6J2X6J3"/>
<keyword evidence="4 5" id="KW-0342">GTP-binding</keyword>
<dbReference type="OrthoDB" id="10268034at2759"/>
<dbReference type="InterPro" id="IPR025121">
    <property type="entry name" value="GTPase_HflX_N"/>
</dbReference>
<dbReference type="KEGG" id="soy:115875463"/>
<dbReference type="InterPro" id="IPR042108">
    <property type="entry name" value="GTPase_HflX_N_sf"/>
</dbReference>
<evidence type="ECO:0000256" key="4">
    <source>
        <dbReference type="ARBA" id="ARBA00023134"/>
    </source>
</evidence>
<name>A0A6J2X6J3_SITOR</name>
<dbReference type="Pfam" id="PF01926">
    <property type="entry name" value="MMR_HSR1"/>
    <property type="match status" value="1"/>
</dbReference>
<dbReference type="PROSITE" id="PS51705">
    <property type="entry name" value="G_HFLX"/>
    <property type="match status" value="1"/>
</dbReference>
<feature type="binding site" evidence="5">
    <location>
        <begin position="366"/>
        <end position="369"/>
    </location>
    <ligand>
        <name>GTP</name>
        <dbReference type="ChEBI" id="CHEBI:37565"/>
    </ligand>
</feature>
<dbReference type="PANTHER" id="PTHR10229">
    <property type="entry name" value="GTP-BINDING PROTEIN HFLX"/>
    <property type="match status" value="1"/>
</dbReference>